<comment type="similarity">
    <text evidence="1 5">Belongs to the acetyltransferase family. RimI subfamily.</text>
</comment>
<evidence type="ECO:0000256" key="4">
    <source>
        <dbReference type="ARBA" id="ARBA00023315"/>
    </source>
</evidence>
<evidence type="ECO:0000256" key="1">
    <source>
        <dbReference type="ARBA" id="ARBA00005395"/>
    </source>
</evidence>
<keyword evidence="4" id="KW-0012">Acyltransferase</keyword>
<dbReference type="AlphaFoldDB" id="A0A9D2CQM8"/>
<comment type="catalytic activity">
    <reaction evidence="5">
        <text>N-terminal L-alanyl-[ribosomal protein bS18] + acetyl-CoA = N-terminal N(alpha)-acetyl-L-alanyl-[ribosomal protein bS18] + CoA + H(+)</text>
        <dbReference type="Rhea" id="RHEA:43756"/>
        <dbReference type="Rhea" id="RHEA-COMP:10676"/>
        <dbReference type="Rhea" id="RHEA-COMP:10677"/>
        <dbReference type="ChEBI" id="CHEBI:15378"/>
        <dbReference type="ChEBI" id="CHEBI:57287"/>
        <dbReference type="ChEBI" id="CHEBI:57288"/>
        <dbReference type="ChEBI" id="CHEBI:64718"/>
        <dbReference type="ChEBI" id="CHEBI:83683"/>
        <dbReference type="EC" id="2.3.1.266"/>
    </reaction>
</comment>
<organism evidence="7 8">
    <name type="scientific">Candidatus Borkfalkia excrementigallinarum</name>
    <dbReference type="NCBI Taxonomy" id="2838506"/>
    <lineage>
        <taxon>Bacteria</taxon>
        <taxon>Bacillati</taxon>
        <taxon>Bacillota</taxon>
        <taxon>Clostridia</taxon>
        <taxon>Christensenellales</taxon>
        <taxon>Christensenellaceae</taxon>
        <taxon>Candidatus Borkfalkia</taxon>
    </lineage>
</organism>
<comment type="function">
    <text evidence="5">Acetylates the N-terminal alanine of ribosomal protein bS18.</text>
</comment>
<reference evidence="7" key="1">
    <citation type="journal article" date="2021" name="PeerJ">
        <title>Extensive microbial diversity within the chicken gut microbiome revealed by metagenomics and culture.</title>
        <authorList>
            <person name="Gilroy R."/>
            <person name="Ravi A."/>
            <person name="Getino M."/>
            <person name="Pursley I."/>
            <person name="Horton D.L."/>
            <person name="Alikhan N.F."/>
            <person name="Baker D."/>
            <person name="Gharbi K."/>
            <person name="Hall N."/>
            <person name="Watson M."/>
            <person name="Adriaenssens E.M."/>
            <person name="Foster-Nyarko E."/>
            <person name="Jarju S."/>
            <person name="Secka A."/>
            <person name="Antonio M."/>
            <person name="Oren A."/>
            <person name="Chaudhuri R.R."/>
            <person name="La Ragione R."/>
            <person name="Hildebrand F."/>
            <person name="Pallen M.J."/>
        </authorList>
    </citation>
    <scope>NUCLEOTIDE SEQUENCE</scope>
    <source>
        <strain evidence="7">1345</strain>
    </source>
</reference>
<dbReference type="CDD" id="cd04301">
    <property type="entry name" value="NAT_SF"/>
    <property type="match status" value="1"/>
</dbReference>
<dbReference type="InterPro" id="IPR000182">
    <property type="entry name" value="GNAT_dom"/>
</dbReference>
<dbReference type="Proteomes" id="UP000886750">
    <property type="component" value="Unassembled WGS sequence"/>
</dbReference>
<evidence type="ECO:0000256" key="5">
    <source>
        <dbReference type="RuleBase" id="RU363094"/>
    </source>
</evidence>
<dbReference type="NCBIfam" id="TIGR01575">
    <property type="entry name" value="rimI"/>
    <property type="match status" value="1"/>
</dbReference>
<dbReference type="GO" id="GO:0005840">
    <property type="term" value="C:ribosome"/>
    <property type="evidence" value="ECO:0007669"/>
    <property type="project" value="UniProtKB-KW"/>
</dbReference>
<dbReference type="GO" id="GO:0008999">
    <property type="term" value="F:protein-N-terminal-alanine acetyltransferase activity"/>
    <property type="evidence" value="ECO:0007669"/>
    <property type="project" value="UniProtKB-EC"/>
</dbReference>
<dbReference type="InterPro" id="IPR016181">
    <property type="entry name" value="Acyl_CoA_acyltransferase"/>
</dbReference>
<sequence>MSDIVYRKWAYEDIIAVAALEKKCFSDPWSFSMLADTFFNENAITVAAEQGGKLIGYGFIVTAGEDADLANIAVEEGFRRRGVAAGILESLEQKAASAGVRRMFLEVRVSNAAAMSLYLKRGYVGRYARPRYYGDGEDALVMEKGL</sequence>
<dbReference type="InterPro" id="IPR050680">
    <property type="entry name" value="YpeA/RimI_acetyltransf"/>
</dbReference>
<keyword evidence="2 5" id="KW-0963">Cytoplasm</keyword>
<reference evidence="7" key="2">
    <citation type="submission" date="2021-04" db="EMBL/GenBank/DDBJ databases">
        <authorList>
            <person name="Gilroy R."/>
        </authorList>
    </citation>
    <scope>NUCLEOTIDE SEQUENCE</scope>
    <source>
        <strain evidence="7">1345</strain>
    </source>
</reference>
<dbReference type="Pfam" id="PF00583">
    <property type="entry name" value="Acetyltransf_1"/>
    <property type="match status" value="1"/>
</dbReference>
<dbReference type="SUPFAM" id="SSF55729">
    <property type="entry name" value="Acyl-CoA N-acyltransferases (Nat)"/>
    <property type="match status" value="1"/>
</dbReference>
<comment type="caution">
    <text evidence="7">The sequence shown here is derived from an EMBL/GenBank/DDBJ whole genome shotgun (WGS) entry which is preliminary data.</text>
</comment>
<protein>
    <recommendedName>
        <fullName evidence="5">[Ribosomal protein bS18]-alanine N-acetyltransferase</fullName>
        <ecNumber evidence="5">2.3.1.266</ecNumber>
    </recommendedName>
</protein>
<dbReference type="EC" id="2.3.1.266" evidence="5"/>
<dbReference type="EMBL" id="DXCQ01000009">
    <property type="protein sequence ID" value="HIY96239.1"/>
    <property type="molecule type" value="Genomic_DNA"/>
</dbReference>
<evidence type="ECO:0000259" key="6">
    <source>
        <dbReference type="PROSITE" id="PS51186"/>
    </source>
</evidence>
<comment type="subcellular location">
    <subcellularLocation>
        <location evidence="5">Cytoplasm</location>
    </subcellularLocation>
</comment>
<dbReference type="PROSITE" id="PS51186">
    <property type="entry name" value="GNAT"/>
    <property type="match status" value="1"/>
</dbReference>
<dbReference type="GO" id="GO:0005737">
    <property type="term" value="C:cytoplasm"/>
    <property type="evidence" value="ECO:0007669"/>
    <property type="project" value="UniProtKB-SubCell"/>
</dbReference>
<feature type="domain" description="N-acetyltransferase" evidence="6">
    <location>
        <begin position="4"/>
        <end position="146"/>
    </location>
</feature>
<keyword evidence="3" id="KW-0808">Transferase</keyword>
<dbReference type="PANTHER" id="PTHR43420:SF12">
    <property type="entry name" value="N-ACETYLTRANSFERASE DOMAIN-CONTAINING PROTEIN"/>
    <property type="match status" value="1"/>
</dbReference>
<gene>
    <name evidence="7" type="primary">rimI</name>
    <name evidence="7" type="ORF">H9729_00970</name>
</gene>
<proteinExistence type="inferred from homology"/>
<accession>A0A9D2CQM8</accession>
<evidence type="ECO:0000313" key="8">
    <source>
        <dbReference type="Proteomes" id="UP000886750"/>
    </source>
</evidence>
<dbReference type="Gene3D" id="3.40.630.30">
    <property type="match status" value="1"/>
</dbReference>
<keyword evidence="7" id="KW-0687">Ribonucleoprotein</keyword>
<evidence type="ECO:0000256" key="3">
    <source>
        <dbReference type="ARBA" id="ARBA00022679"/>
    </source>
</evidence>
<dbReference type="PANTHER" id="PTHR43420">
    <property type="entry name" value="ACETYLTRANSFERASE"/>
    <property type="match status" value="1"/>
</dbReference>
<dbReference type="InterPro" id="IPR006464">
    <property type="entry name" value="AcTrfase_RimI/Ard1"/>
</dbReference>
<name>A0A9D2CQM8_9FIRM</name>
<evidence type="ECO:0000256" key="2">
    <source>
        <dbReference type="ARBA" id="ARBA00022490"/>
    </source>
</evidence>
<evidence type="ECO:0000313" key="7">
    <source>
        <dbReference type="EMBL" id="HIY96239.1"/>
    </source>
</evidence>
<keyword evidence="7" id="KW-0689">Ribosomal protein</keyword>